<sequence length="188" mass="21403">MTVEMLGDDNNRLVTVISLRECKQDVKKILPILIAKHFYEQHQNGVASPPSTILSHADCFHGAVNVEKICSDLSIALSYSTQDLLDPDGGRILGSANFSTRSIEVYRNDDPNRERFTIAHEIGHFCLKHDRYLRSEAVVESDLIANNEGEDGFNYDRLEYQATQRLTNADLTIMELRRLLSSRKLRHD</sequence>
<evidence type="ECO:0000259" key="1">
    <source>
        <dbReference type="Pfam" id="PF06114"/>
    </source>
</evidence>
<protein>
    <submittedName>
        <fullName evidence="2">ImmA/IrrE family metallo-endopeptidase</fullName>
    </submittedName>
</protein>
<evidence type="ECO:0000313" key="2">
    <source>
        <dbReference type="EMBL" id="MCL6285986.1"/>
    </source>
</evidence>
<name>A0ABT0Q7X9_9RHOB</name>
<dbReference type="Gene3D" id="1.10.10.2910">
    <property type="match status" value="1"/>
</dbReference>
<comment type="caution">
    <text evidence="2">The sequence shown here is derived from an EMBL/GenBank/DDBJ whole genome shotgun (WGS) entry which is preliminary data.</text>
</comment>
<keyword evidence="3" id="KW-1185">Reference proteome</keyword>
<proteinExistence type="predicted"/>
<organism evidence="2 3">
    <name type="scientific">Ruegeria spongiae</name>
    <dbReference type="NCBI Taxonomy" id="2942209"/>
    <lineage>
        <taxon>Bacteria</taxon>
        <taxon>Pseudomonadati</taxon>
        <taxon>Pseudomonadota</taxon>
        <taxon>Alphaproteobacteria</taxon>
        <taxon>Rhodobacterales</taxon>
        <taxon>Roseobacteraceae</taxon>
        <taxon>Ruegeria</taxon>
    </lineage>
</organism>
<dbReference type="Proteomes" id="UP001203880">
    <property type="component" value="Unassembled WGS sequence"/>
</dbReference>
<dbReference type="InterPro" id="IPR010359">
    <property type="entry name" value="IrrE_HExxH"/>
</dbReference>
<accession>A0ABT0Q7X9</accession>
<dbReference type="EMBL" id="JAMFMB010000046">
    <property type="protein sequence ID" value="MCL6285986.1"/>
    <property type="molecule type" value="Genomic_DNA"/>
</dbReference>
<gene>
    <name evidence="2" type="ORF">M3P21_20940</name>
</gene>
<feature type="domain" description="IrrE N-terminal-like" evidence="1">
    <location>
        <begin position="100"/>
        <end position="134"/>
    </location>
</feature>
<reference evidence="2" key="1">
    <citation type="submission" date="2022-05" db="EMBL/GenBank/DDBJ databases">
        <authorList>
            <person name="Park J.-S."/>
        </authorList>
    </citation>
    <scope>NUCLEOTIDE SEQUENCE</scope>
    <source>
        <strain evidence="2">2012CJ41-6</strain>
    </source>
</reference>
<evidence type="ECO:0000313" key="3">
    <source>
        <dbReference type="Proteomes" id="UP001203880"/>
    </source>
</evidence>
<dbReference type="RefSeq" id="WP_249713302.1">
    <property type="nucleotide sequence ID" value="NZ_JAMFMB010000046.1"/>
</dbReference>
<dbReference type="Pfam" id="PF06114">
    <property type="entry name" value="Peptidase_M78"/>
    <property type="match status" value="1"/>
</dbReference>